<protein>
    <submittedName>
        <fullName evidence="3">Uncharacterized protein</fullName>
    </submittedName>
</protein>
<dbReference type="OrthoDB" id="785836at2759"/>
<evidence type="ECO:0000256" key="1">
    <source>
        <dbReference type="SAM" id="MobiDB-lite"/>
    </source>
</evidence>
<proteinExistence type="predicted"/>
<dbReference type="Proteomes" id="UP000585474">
    <property type="component" value="Unassembled WGS sequence"/>
</dbReference>
<feature type="transmembrane region" description="Helical" evidence="2">
    <location>
        <begin position="103"/>
        <end position="126"/>
    </location>
</feature>
<keyword evidence="2" id="KW-0812">Transmembrane</keyword>
<dbReference type="EMBL" id="BJWL01000216">
    <property type="protein sequence ID" value="GFS34806.1"/>
    <property type="molecule type" value="Genomic_DNA"/>
</dbReference>
<name>A0A7J0DGG9_9ERIC</name>
<feature type="transmembrane region" description="Helical" evidence="2">
    <location>
        <begin position="245"/>
        <end position="263"/>
    </location>
</feature>
<gene>
    <name evidence="3" type="ORF">Acr_00g0036140</name>
</gene>
<sequence length="275" mass="30821">MGYPMKDVQANSQNDASPGKTRARGDGFWKGWLGNRSLLRHTMAVRGAFEWLLEGRKLARRRSTIDLEFGCIGDNIKCLFGRGGDGGESILGAKGEGCFRAEIWGWVLFWCWKLLWWWGVGFWFLLWRWMLAWVLTAKGVAGNGFGRSLLGQRVFLWVLMVTAEAEDACLAVDDHGSEPATVEGAQLVGEDGGFRRSTTYGPSVAIAAMTKVFRKQLVGGKVMMLFFGCISNGCAWRDGLKMGGWHVKVFALLWKLVLFGILIRKMLIDTHWFVV</sequence>
<evidence type="ECO:0000313" key="4">
    <source>
        <dbReference type="Proteomes" id="UP000585474"/>
    </source>
</evidence>
<keyword evidence="4" id="KW-1185">Reference proteome</keyword>
<evidence type="ECO:0000313" key="3">
    <source>
        <dbReference type="EMBL" id="GFS34806.1"/>
    </source>
</evidence>
<evidence type="ECO:0000256" key="2">
    <source>
        <dbReference type="SAM" id="Phobius"/>
    </source>
</evidence>
<comment type="caution">
    <text evidence="3">The sequence shown here is derived from an EMBL/GenBank/DDBJ whole genome shotgun (WGS) entry which is preliminary data.</text>
</comment>
<keyword evidence="2" id="KW-1133">Transmembrane helix</keyword>
<organism evidence="3 4">
    <name type="scientific">Actinidia rufa</name>
    <dbReference type="NCBI Taxonomy" id="165716"/>
    <lineage>
        <taxon>Eukaryota</taxon>
        <taxon>Viridiplantae</taxon>
        <taxon>Streptophyta</taxon>
        <taxon>Embryophyta</taxon>
        <taxon>Tracheophyta</taxon>
        <taxon>Spermatophyta</taxon>
        <taxon>Magnoliopsida</taxon>
        <taxon>eudicotyledons</taxon>
        <taxon>Gunneridae</taxon>
        <taxon>Pentapetalae</taxon>
        <taxon>asterids</taxon>
        <taxon>Ericales</taxon>
        <taxon>Actinidiaceae</taxon>
        <taxon>Actinidia</taxon>
    </lineage>
</organism>
<keyword evidence="2" id="KW-0472">Membrane</keyword>
<dbReference type="AlphaFoldDB" id="A0A7J0DGG9"/>
<feature type="region of interest" description="Disordered" evidence="1">
    <location>
        <begin position="1"/>
        <end position="23"/>
    </location>
</feature>
<accession>A0A7J0DGG9</accession>
<reference evidence="4" key="1">
    <citation type="submission" date="2019-07" db="EMBL/GenBank/DDBJ databases">
        <title>De Novo Assembly of kiwifruit Actinidia rufa.</title>
        <authorList>
            <person name="Sugita-Konishi S."/>
            <person name="Sato K."/>
            <person name="Mori E."/>
            <person name="Abe Y."/>
            <person name="Kisaki G."/>
            <person name="Hamano K."/>
            <person name="Suezawa K."/>
            <person name="Otani M."/>
            <person name="Fukuda T."/>
            <person name="Manabe T."/>
            <person name="Gomi K."/>
            <person name="Tabuchi M."/>
            <person name="Akimitsu K."/>
            <person name="Kataoka I."/>
        </authorList>
    </citation>
    <scope>NUCLEOTIDE SEQUENCE [LARGE SCALE GENOMIC DNA]</scope>
    <source>
        <strain evidence="4">cv. Fuchu</strain>
    </source>
</reference>